<dbReference type="STRING" id="296218.AWN68_13815"/>
<keyword evidence="3" id="KW-1185">Reference proteome</keyword>
<feature type="domain" description="Glycosyltransferase 2-like" evidence="1">
    <location>
        <begin position="9"/>
        <end position="132"/>
    </location>
</feature>
<evidence type="ECO:0000313" key="3">
    <source>
        <dbReference type="Proteomes" id="UP000075615"/>
    </source>
</evidence>
<dbReference type="EMBL" id="LRDB01000002">
    <property type="protein sequence ID" value="KYG82856.1"/>
    <property type="molecule type" value="Genomic_DNA"/>
</dbReference>
<name>A0A150XVY1_9BACT</name>
<dbReference type="PANTHER" id="PTHR22916">
    <property type="entry name" value="GLYCOSYLTRANSFERASE"/>
    <property type="match status" value="1"/>
</dbReference>
<dbReference type="OrthoDB" id="199095at2"/>
<dbReference type="InterPro" id="IPR029044">
    <property type="entry name" value="Nucleotide-diphossugar_trans"/>
</dbReference>
<dbReference type="SUPFAM" id="SSF53448">
    <property type="entry name" value="Nucleotide-diphospho-sugar transferases"/>
    <property type="match status" value="1"/>
</dbReference>
<gene>
    <name evidence="2" type="ORF">AWN68_13815</name>
</gene>
<dbReference type="Gene3D" id="3.90.550.10">
    <property type="entry name" value="Spore Coat Polysaccharide Biosynthesis Protein SpsA, Chain A"/>
    <property type="match status" value="1"/>
</dbReference>
<protein>
    <recommendedName>
        <fullName evidence="1">Glycosyltransferase 2-like domain-containing protein</fullName>
    </recommendedName>
</protein>
<dbReference type="Proteomes" id="UP000075615">
    <property type="component" value="Unassembled WGS sequence"/>
</dbReference>
<proteinExistence type="predicted"/>
<evidence type="ECO:0000313" key="2">
    <source>
        <dbReference type="EMBL" id="KYG82856.1"/>
    </source>
</evidence>
<dbReference type="PANTHER" id="PTHR22916:SF3">
    <property type="entry name" value="UDP-GLCNAC:BETAGAL BETA-1,3-N-ACETYLGLUCOSAMINYLTRANSFERASE-LIKE PROTEIN 1"/>
    <property type="match status" value="1"/>
</dbReference>
<comment type="caution">
    <text evidence="2">The sequence shown here is derived from an EMBL/GenBank/DDBJ whole genome shotgun (WGS) entry which is preliminary data.</text>
</comment>
<dbReference type="RefSeq" id="WP_068412131.1">
    <property type="nucleotide sequence ID" value="NZ_LRDB01000002.1"/>
</dbReference>
<dbReference type="AlphaFoldDB" id="A0A150XVY1"/>
<dbReference type="GO" id="GO:0016758">
    <property type="term" value="F:hexosyltransferase activity"/>
    <property type="evidence" value="ECO:0007669"/>
    <property type="project" value="UniProtKB-ARBA"/>
</dbReference>
<dbReference type="Pfam" id="PF00535">
    <property type="entry name" value="Glycos_transf_2"/>
    <property type="match status" value="1"/>
</dbReference>
<organism evidence="2 3">
    <name type="scientific">Roseivirga echinicomitans</name>
    <dbReference type="NCBI Taxonomy" id="296218"/>
    <lineage>
        <taxon>Bacteria</taxon>
        <taxon>Pseudomonadati</taxon>
        <taxon>Bacteroidota</taxon>
        <taxon>Cytophagia</taxon>
        <taxon>Cytophagales</taxon>
        <taxon>Roseivirgaceae</taxon>
        <taxon>Roseivirga</taxon>
    </lineage>
</organism>
<dbReference type="InterPro" id="IPR001173">
    <property type="entry name" value="Glyco_trans_2-like"/>
</dbReference>
<accession>A0A150XVY1</accession>
<reference evidence="2 3" key="1">
    <citation type="submission" date="2016-01" db="EMBL/GenBank/DDBJ databases">
        <title>Genome sequencing of Roseivirga echinicomitans KMM 6058.</title>
        <authorList>
            <person name="Selvaratnam C."/>
            <person name="Thevarajoo S."/>
            <person name="Goh K.M."/>
            <person name="Ee R."/>
            <person name="Chan K.-G."/>
            <person name="Chong C.S."/>
        </authorList>
    </citation>
    <scope>NUCLEOTIDE SEQUENCE [LARGE SCALE GENOMIC DNA]</scope>
    <source>
        <strain evidence="2 3">KMM 6058</strain>
    </source>
</reference>
<sequence>MTENEPFFSIVTSVYNRSHSIIRTLESIRIQQNITYEVILVDDCSSDDSVDVIRNYILEYELPWQVVTSDINRGYLTAVNKGVSFCKGAFVIPMDSDDYFPNPDTCHEMMKIIQSQPNQELFMFRCITEDGDKLSNNPEFNGVLSFKDYFSRKVRGEYLPVPRLKSFRESPFNEKLRLGSGLTWRRITERAGSVFISSFVARVYDNTGEDRLSQPGKAYLENTLKYCLTDLRTNLHNYLKYDIRRGFKLLKKIVSLKRQLLKLSANNGD</sequence>
<dbReference type="CDD" id="cd00761">
    <property type="entry name" value="Glyco_tranf_GTA_type"/>
    <property type="match status" value="1"/>
</dbReference>
<evidence type="ECO:0000259" key="1">
    <source>
        <dbReference type="Pfam" id="PF00535"/>
    </source>
</evidence>